<protein>
    <submittedName>
        <fullName evidence="2">Uncharacterized protein</fullName>
    </submittedName>
</protein>
<keyword evidence="1" id="KW-0812">Transmembrane</keyword>
<gene>
    <name evidence="2" type="ORF">OCTVUL_1B016685</name>
</gene>
<accession>A0AA36B9M6</accession>
<name>A0AA36B9M6_OCTVU</name>
<reference evidence="2" key="1">
    <citation type="submission" date="2023-08" db="EMBL/GenBank/DDBJ databases">
        <authorList>
            <person name="Alioto T."/>
            <person name="Alioto T."/>
            <person name="Gomez Garrido J."/>
        </authorList>
    </citation>
    <scope>NUCLEOTIDE SEQUENCE</scope>
</reference>
<evidence type="ECO:0000313" key="2">
    <source>
        <dbReference type="EMBL" id="CAI9730398.1"/>
    </source>
</evidence>
<dbReference type="EMBL" id="OX597824">
    <property type="protein sequence ID" value="CAI9730398.1"/>
    <property type="molecule type" value="Genomic_DNA"/>
</dbReference>
<feature type="transmembrane region" description="Helical" evidence="1">
    <location>
        <begin position="30"/>
        <end position="52"/>
    </location>
</feature>
<dbReference type="AlphaFoldDB" id="A0AA36B9M6"/>
<dbReference type="Proteomes" id="UP001162480">
    <property type="component" value="Chromosome 11"/>
</dbReference>
<proteinExistence type="predicted"/>
<organism evidence="2 3">
    <name type="scientific">Octopus vulgaris</name>
    <name type="common">Common octopus</name>
    <dbReference type="NCBI Taxonomy" id="6645"/>
    <lineage>
        <taxon>Eukaryota</taxon>
        <taxon>Metazoa</taxon>
        <taxon>Spiralia</taxon>
        <taxon>Lophotrochozoa</taxon>
        <taxon>Mollusca</taxon>
        <taxon>Cephalopoda</taxon>
        <taxon>Coleoidea</taxon>
        <taxon>Octopodiformes</taxon>
        <taxon>Octopoda</taxon>
        <taxon>Incirrata</taxon>
        <taxon>Octopodidae</taxon>
        <taxon>Octopus</taxon>
    </lineage>
</organism>
<evidence type="ECO:0000313" key="3">
    <source>
        <dbReference type="Proteomes" id="UP001162480"/>
    </source>
</evidence>
<keyword evidence="1" id="KW-1133">Transmembrane helix</keyword>
<keyword evidence="1" id="KW-0472">Membrane</keyword>
<keyword evidence="3" id="KW-1185">Reference proteome</keyword>
<evidence type="ECO:0000256" key="1">
    <source>
        <dbReference type="SAM" id="Phobius"/>
    </source>
</evidence>
<sequence>MINLNPEKKSLHSDQKSLVLTLAYVENHEFLILIFLLLFQTQQLVYFTIVMVEWYGMKWHGNCSFTSGEWLMVLAIYFHVFVNQKADLHNHCNNHLHCCTCCS</sequence>